<dbReference type="SUPFAM" id="SSF53335">
    <property type="entry name" value="S-adenosyl-L-methionine-dependent methyltransferases"/>
    <property type="match status" value="1"/>
</dbReference>
<dbReference type="InterPro" id="IPR036188">
    <property type="entry name" value="FAD/NAD-bd_sf"/>
</dbReference>
<feature type="transmembrane region" description="Helical" evidence="1">
    <location>
        <begin position="124"/>
        <end position="147"/>
    </location>
</feature>
<keyword evidence="1" id="KW-0812">Transmembrane</keyword>
<dbReference type="GO" id="GO:0016491">
    <property type="term" value="F:oxidoreductase activity"/>
    <property type="evidence" value="ECO:0007669"/>
    <property type="project" value="TreeGrafter"/>
</dbReference>
<sequence>MPPNDDQHRYRVTLFDKADSLSLDSASVTVRHGETGVDERVDLPMRACAGGYYDSLLRMCRHLGIPLHPVRFLFVFAAMLPTNPSWRCEAPRSDDVGSVPGSYFVYASNLHRVLPPRPAGCGVLLYWFEMLYLVICQAWFIAICFLVPPRTKPVAETLGEYVQRTRLPRRFVTHYLVPLMSSVSTCSHAEMLDFPASDVVDYKRLSHGQQHYAFCGGVRRVQSRLVEGVQDVRLGSRVTDIEVSRGRLLVHWHSTGDGPPSASDEFFDRVVLAVAPDVAASIFRPLASVLGKIPTKRVESSVLSRQPGAFSVADCQGLTARCSFRGGDAQPAQVVTLQTRFAGSASTTQAIHAMPSDLLVLTCPFEPATESEMVLHEASFTRTLRTPESRAIVRSIMGTGGPGEAPGCGWMNGEDNVWLAGSWCWDGMVLLEGCVVSAMRVAHGFGVRISWAEKPGRLNVDPKGIRLVVLPGAFREAPSATTTRRSSHVRNYLGSNTSRQPYRTSADTTFAVDLPHQPLAVQYQTRNLSASAMVWVLAAPDFVLGIVVGIVASVLLAAAIAATALRASAAYSLGHWKLNLKTPSVSLWMNLGYWRDEGGKPVGRFDEACLGLLVEMLKTAKLVGRGSEAGTVAVLDLGFGCGDQTLALARLLRPKSNHHFRYVGLTLDRSQLRAAERRLQRELASPEDASLVLSRECFQLFCADAAKPASWTPAIRDAVLGVGDADFADRWLLALDCLYHFSPSRRPVFGFAAQTLDANVVAFDLILNEKASRRDTLLVCMVGLLMSCPLRTFLTEDRYKADMVECGYDPESIVIRDISDDVFAGVADYLGRQEDALSRYGISIGGFKLAGRLFGWRNRPAADALDVGSLGVCHAVGINSIAADGDGLAHGRLRLEWSTYLVHDIHSAVAHADKVAGYPRSMNKEEAIPSNGGRRLCIVRAQRRLGLFNSQWAKGLAGRDVAPCGWYVFDYHWVSSSRVSNTTVSDLVDFGRSAAKIGKTVSMLISSDVS</sequence>
<dbReference type="OrthoDB" id="5977668at2759"/>
<keyword evidence="1" id="KW-0472">Membrane</keyword>
<comment type="caution">
    <text evidence="2">The sequence shown here is derived from an EMBL/GenBank/DDBJ whole genome shotgun (WGS) entry which is preliminary data.</text>
</comment>
<feature type="transmembrane region" description="Helical" evidence="1">
    <location>
        <begin position="542"/>
        <end position="565"/>
    </location>
</feature>
<dbReference type="Gene3D" id="1.10.3110.10">
    <property type="entry name" value="protoporphyrinogen ix oxidase, domain 3"/>
    <property type="match status" value="1"/>
</dbReference>
<dbReference type="PANTHER" id="PTHR42923:SF42">
    <property type="entry name" value="AMINE OXIDASE DOMAIN-CONTAINING PROTEIN"/>
    <property type="match status" value="1"/>
</dbReference>
<name>A0A2A9PJC7_OPHUN</name>
<dbReference type="EMBL" id="LAZP02000064">
    <property type="protein sequence ID" value="PFH61595.1"/>
    <property type="molecule type" value="Genomic_DNA"/>
</dbReference>
<dbReference type="Gene3D" id="3.50.50.60">
    <property type="entry name" value="FAD/NAD(P)-binding domain"/>
    <property type="match status" value="1"/>
</dbReference>
<organism evidence="2 3">
    <name type="scientific">Ophiocordyceps unilateralis</name>
    <name type="common">Zombie-ant fungus</name>
    <name type="synonym">Torrubia unilateralis</name>
    <dbReference type="NCBI Taxonomy" id="268505"/>
    <lineage>
        <taxon>Eukaryota</taxon>
        <taxon>Fungi</taxon>
        <taxon>Dikarya</taxon>
        <taxon>Ascomycota</taxon>
        <taxon>Pezizomycotina</taxon>
        <taxon>Sordariomycetes</taxon>
        <taxon>Hypocreomycetidae</taxon>
        <taxon>Hypocreales</taxon>
        <taxon>Ophiocordycipitaceae</taxon>
        <taxon>Ophiocordyceps</taxon>
    </lineage>
</organism>
<dbReference type="AlphaFoldDB" id="A0A2A9PJC7"/>
<evidence type="ECO:0000256" key="1">
    <source>
        <dbReference type="SAM" id="Phobius"/>
    </source>
</evidence>
<dbReference type="Gene3D" id="3.40.50.150">
    <property type="entry name" value="Vaccinia Virus protein VP39"/>
    <property type="match status" value="1"/>
</dbReference>
<evidence type="ECO:0000313" key="3">
    <source>
        <dbReference type="Proteomes" id="UP000037136"/>
    </source>
</evidence>
<keyword evidence="3" id="KW-1185">Reference proteome</keyword>
<dbReference type="SUPFAM" id="SSF51905">
    <property type="entry name" value="FAD/NAD(P)-binding domain"/>
    <property type="match status" value="1"/>
</dbReference>
<dbReference type="InterPro" id="IPR029063">
    <property type="entry name" value="SAM-dependent_MTases_sf"/>
</dbReference>
<proteinExistence type="predicted"/>
<protein>
    <recommendedName>
        <fullName evidence="4">Amine oxidase domain-containing protein</fullName>
    </recommendedName>
</protein>
<dbReference type="STRING" id="268505.A0A2A9PJC7"/>
<evidence type="ECO:0008006" key="4">
    <source>
        <dbReference type="Google" id="ProtNLM"/>
    </source>
</evidence>
<keyword evidence="1" id="KW-1133">Transmembrane helix</keyword>
<dbReference type="InterPro" id="IPR050464">
    <property type="entry name" value="Zeta_carotene_desat/Oxidored"/>
</dbReference>
<dbReference type="Gene3D" id="3.90.660.20">
    <property type="entry name" value="Protoporphyrinogen oxidase, mitochondrial, domain 2"/>
    <property type="match status" value="1"/>
</dbReference>
<accession>A0A2A9PJC7</accession>
<dbReference type="PANTHER" id="PTHR42923">
    <property type="entry name" value="PROTOPORPHYRINOGEN OXIDASE"/>
    <property type="match status" value="1"/>
</dbReference>
<evidence type="ECO:0000313" key="2">
    <source>
        <dbReference type="EMBL" id="PFH61595.1"/>
    </source>
</evidence>
<dbReference type="Proteomes" id="UP000037136">
    <property type="component" value="Unassembled WGS sequence"/>
</dbReference>
<reference evidence="2 3" key="1">
    <citation type="journal article" date="2015" name="BMC Genomics">
        <title>Gene expression during zombie ant biting behavior reflects the complexity underlying fungal parasitic behavioral manipulation.</title>
        <authorList>
            <person name="de Bekker C."/>
            <person name="Ohm R.A."/>
            <person name="Loreto R.G."/>
            <person name="Sebastian A."/>
            <person name="Albert I."/>
            <person name="Merrow M."/>
            <person name="Brachmann A."/>
            <person name="Hughes D.P."/>
        </authorList>
    </citation>
    <scope>NUCLEOTIDE SEQUENCE [LARGE SCALE GENOMIC DNA]</scope>
    <source>
        <strain evidence="2 3">SC16a</strain>
    </source>
</reference>
<gene>
    <name evidence="2" type="ORF">XA68_16945</name>
</gene>
<reference evidence="2 3" key="2">
    <citation type="journal article" date="2017" name="Sci. Rep.">
        <title>Ant-infecting Ophiocordyceps genomes reveal a high diversity of potential behavioral manipulation genes and a possible major role for enterotoxins.</title>
        <authorList>
            <person name="de Bekker C."/>
            <person name="Ohm R.A."/>
            <person name="Evans H.C."/>
            <person name="Brachmann A."/>
            <person name="Hughes D.P."/>
        </authorList>
    </citation>
    <scope>NUCLEOTIDE SEQUENCE [LARGE SCALE GENOMIC DNA]</scope>
    <source>
        <strain evidence="2 3">SC16a</strain>
    </source>
</reference>